<feature type="region of interest" description="Disordered" evidence="1">
    <location>
        <begin position="642"/>
        <end position="689"/>
    </location>
</feature>
<feature type="compositionally biased region" description="Low complexity" evidence="1">
    <location>
        <begin position="677"/>
        <end position="689"/>
    </location>
</feature>
<reference evidence="2" key="1">
    <citation type="journal article" date="2020" name="Stud. Mycol.">
        <title>101 Dothideomycetes genomes: a test case for predicting lifestyles and emergence of pathogens.</title>
        <authorList>
            <person name="Haridas S."/>
            <person name="Albert R."/>
            <person name="Binder M."/>
            <person name="Bloem J."/>
            <person name="Labutti K."/>
            <person name="Salamov A."/>
            <person name="Andreopoulos B."/>
            <person name="Baker S."/>
            <person name="Barry K."/>
            <person name="Bills G."/>
            <person name="Bluhm B."/>
            <person name="Cannon C."/>
            <person name="Castanera R."/>
            <person name="Culley D."/>
            <person name="Daum C."/>
            <person name="Ezra D."/>
            <person name="Gonzalez J."/>
            <person name="Henrissat B."/>
            <person name="Kuo A."/>
            <person name="Liang C."/>
            <person name="Lipzen A."/>
            <person name="Lutzoni F."/>
            <person name="Magnuson J."/>
            <person name="Mondo S."/>
            <person name="Nolan M."/>
            <person name="Ohm R."/>
            <person name="Pangilinan J."/>
            <person name="Park H.-J."/>
            <person name="Ramirez L."/>
            <person name="Alfaro M."/>
            <person name="Sun H."/>
            <person name="Tritt A."/>
            <person name="Yoshinaga Y."/>
            <person name="Zwiers L.-H."/>
            <person name="Turgeon B."/>
            <person name="Goodwin S."/>
            <person name="Spatafora J."/>
            <person name="Crous P."/>
            <person name="Grigoriev I."/>
        </authorList>
    </citation>
    <scope>NUCLEOTIDE SEQUENCE</scope>
    <source>
        <strain evidence="2">CBS 122368</strain>
    </source>
</reference>
<dbReference type="AlphaFoldDB" id="A0A6A6IDX0"/>
<dbReference type="GeneID" id="54575464"/>
<evidence type="ECO:0000256" key="1">
    <source>
        <dbReference type="SAM" id="MobiDB-lite"/>
    </source>
</evidence>
<gene>
    <name evidence="2" type="ORF">BU26DRAFT_326537</name>
</gene>
<proteinExistence type="predicted"/>
<keyword evidence="3" id="KW-1185">Reference proteome</keyword>
<dbReference type="EMBL" id="ML987196">
    <property type="protein sequence ID" value="KAF2248092.1"/>
    <property type="molecule type" value="Genomic_DNA"/>
</dbReference>
<protein>
    <submittedName>
        <fullName evidence="2">Uncharacterized protein</fullName>
    </submittedName>
</protein>
<name>A0A6A6IDX0_9PLEO</name>
<evidence type="ECO:0000313" key="3">
    <source>
        <dbReference type="Proteomes" id="UP000800094"/>
    </source>
</evidence>
<dbReference type="Proteomes" id="UP000800094">
    <property type="component" value="Unassembled WGS sequence"/>
</dbReference>
<feature type="compositionally biased region" description="Low complexity" evidence="1">
    <location>
        <begin position="319"/>
        <end position="332"/>
    </location>
</feature>
<dbReference type="OrthoDB" id="4172108at2759"/>
<feature type="compositionally biased region" description="Polar residues" evidence="1">
    <location>
        <begin position="390"/>
        <end position="401"/>
    </location>
</feature>
<feature type="region of interest" description="Disordered" evidence="1">
    <location>
        <begin position="310"/>
        <end position="402"/>
    </location>
</feature>
<feature type="compositionally biased region" description="Polar residues" evidence="1">
    <location>
        <begin position="666"/>
        <end position="676"/>
    </location>
</feature>
<sequence>MSFGFSPTDVINLVQLSARIYVAFKDANDNSETQVKFLIREFSNFHQCLEQLSELLNEYGKPLPFPFLDFKETLERCQETLEPYSTHLVDRRMSVKKIYYTVRYIGKEKEIEGLRQQISGNYQALQMCINFLQLRLHLEATKQTQRLLDLAPFRAMSFGGQYYTTNALGSSSRTAPNALPPPSEAEDLYTEWQAFSRWLKSEDERLASQAGNLVRPLSLGGTPAGAQNGDEQTAAVLYHLRRELEDAIKIEENRAKREKRTNLSPSDAVRREVSNLAPIPHRTYTVDSDFSGNFSRFDNRALSMSDSVATIRPLPTTPSPTTTTSPMALSPTGSPMIAHSYFDPVDWESGSPTTSSSQGPSRTPSVSTTRSSESTSPGAGSLPGGLGISTAETTPSETTQPLRHRLSAGSLVSIALGAGALQWNNLCTKVQVERTTIQGVETRKCTLAWRYREDAGITIRSLYRSSSSGEVKPWIMQHFPATGPSIPLTISYADGDVSIEFPRRSYGRLEKRCTDIKYTFADAESSTKFQTLLYTNNDKDAAELLYDRPVLTISSNLHKPECRGKNLRLWKRSEVQLGLNGIERTDVLVILFYTSALPEEKAHWVEEPHYAFQWLDDAVYKKSSDRLTLVFSKEPGKFTRDKVFQRRKSSKSSDHSDAGTAVTPVQGGSTDTTRPQRSGTMSSSTSTSALSIRSRSSIFGSGRPSIAGNLNRFGYSELEIKFQSKADRKEFLDIWRDFVKPLEVGAGR</sequence>
<organism evidence="2 3">
    <name type="scientific">Trematosphaeria pertusa</name>
    <dbReference type="NCBI Taxonomy" id="390896"/>
    <lineage>
        <taxon>Eukaryota</taxon>
        <taxon>Fungi</taxon>
        <taxon>Dikarya</taxon>
        <taxon>Ascomycota</taxon>
        <taxon>Pezizomycotina</taxon>
        <taxon>Dothideomycetes</taxon>
        <taxon>Pleosporomycetidae</taxon>
        <taxon>Pleosporales</taxon>
        <taxon>Massarineae</taxon>
        <taxon>Trematosphaeriaceae</taxon>
        <taxon>Trematosphaeria</taxon>
    </lineage>
</organism>
<dbReference type="RefSeq" id="XP_033683096.1">
    <property type="nucleotide sequence ID" value="XM_033822134.1"/>
</dbReference>
<evidence type="ECO:0000313" key="2">
    <source>
        <dbReference type="EMBL" id="KAF2248092.1"/>
    </source>
</evidence>
<feature type="compositionally biased region" description="Low complexity" evidence="1">
    <location>
        <begin position="349"/>
        <end position="380"/>
    </location>
</feature>
<accession>A0A6A6IDX0</accession>